<comment type="caution">
    <text evidence="2">The sequence shown here is derived from an EMBL/GenBank/DDBJ whole genome shotgun (WGS) entry which is preliminary data.</text>
</comment>
<organism evidence="2 3">
    <name type="scientific">Microvirga makkahensis</name>
    <dbReference type="NCBI Taxonomy" id="1128670"/>
    <lineage>
        <taxon>Bacteria</taxon>
        <taxon>Pseudomonadati</taxon>
        <taxon>Pseudomonadota</taxon>
        <taxon>Alphaproteobacteria</taxon>
        <taxon>Hyphomicrobiales</taxon>
        <taxon>Methylobacteriaceae</taxon>
        <taxon>Microvirga</taxon>
    </lineage>
</organism>
<gene>
    <name evidence="2" type="ORF">GR328_18580</name>
</gene>
<feature type="domain" description="ATPase AAA-type core" evidence="1">
    <location>
        <begin position="26"/>
        <end position="345"/>
    </location>
</feature>
<dbReference type="OrthoDB" id="7596665at2"/>
<dbReference type="PIRSF" id="PIRSF029347">
    <property type="entry name" value="RecF"/>
    <property type="match status" value="1"/>
</dbReference>
<dbReference type="Gene3D" id="3.40.50.300">
    <property type="entry name" value="P-loop containing nucleotide triphosphate hydrolases"/>
    <property type="match status" value="1"/>
</dbReference>
<name>A0A7X3MUF1_9HYPH</name>
<evidence type="ECO:0000313" key="3">
    <source>
        <dbReference type="Proteomes" id="UP000436483"/>
    </source>
</evidence>
<dbReference type="Proteomes" id="UP000436483">
    <property type="component" value="Unassembled WGS sequence"/>
</dbReference>
<dbReference type="InterPro" id="IPR003959">
    <property type="entry name" value="ATPase_AAA_core"/>
</dbReference>
<protein>
    <submittedName>
        <fullName evidence="2">AAA family ATPase</fullName>
    </submittedName>
</protein>
<sequence>MLAINEVIAAGYRSLRHIRFPVGPLSVFVGANGTGKTNLYRSLQLLQSAASGTLTHDLAAEGGFDSVYWAGRRSAGEPVRVRLGVCLSGDGAGDYNLEYAVETGLVQAAGGVVLGAGFKLEPQVKAETLVYEAHRRPKKLLDRQGPRGHCLDEEGVKRPLGGEILPSETALNSLQDAAAFPDLHLARRTMLEWRFFHGFRTDAGSVLRQPCLAVTSPTLASDGSNLAAVFATLAHIREDTDDLDQAFNDAFPGARLVIPEPDRFATFGVVFPDYPKRVFQPSELSDGTLHFLALAGALLSYRLPPFIALNEPETSLHPDLLEPLARMIVAASRRTQVWLVTHSEPLADAIARHGGVSPRRVVKQKGETWIDGLRLSGDFAEDENEEA</sequence>
<reference evidence="2 3" key="1">
    <citation type="submission" date="2019-12" db="EMBL/GenBank/DDBJ databases">
        <authorList>
            <person name="Yuan C.-G."/>
        </authorList>
    </citation>
    <scope>NUCLEOTIDE SEQUENCE [LARGE SCALE GENOMIC DNA]</scope>
    <source>
        <strain evidence="2 3">KCTC 23863</strain>
    </source>
</reference>
<dbReference type="GO" id="GO:0005524">
    <property type="term" value="F:ATP binding"/>
    <property type="evidence" value="ECO:0007669"/>
    <property type="project" value="InterPro"/>
</dbReference>
<evidence type="ECO:0000313" key="2">
    <source>
        <dbReference type="EMBL" id="MXQ13433.1"/>
    </source>
</evidence>
<dbReference type="SUPFAM" id="SSF52540">
    <property type="entry name" value="P-loop containing nucleoside triphosphate hydrolases"/>
    <property type="match status" value="1"/>
</dbReference>
<dbReference type="Pfam" id="PF13304">
    <property type="entry name" value="AAA_21"/>
    <property type="match status" value="1"/>
</dbReference>
<dbReference type="PANTHER" id="PTHR32182:SF25">
    <property type="entry name" value="SLR1056 PROTEIN"/>
    <property type="match status" value="1"/>
</dbReference>
<proteinExistence type="predicted"/>
<dbReference type="AlphaFoldDB" id="A0A7X3MUF1"/>
<dbReference type="InterPro" id="IPR014555">
    <property type="entry name" value="RecF-like"/>
</dbReference>
<dbReference type="EMBL" id="WURB01000016">
    <property type="protein sequence ID" value="MXQ13433.1"/>
    <property type="molecule type" value="Genomic_DNA"/>
</dbReference>
<dbReference type="RefSeq" id="WP_160886413.1">
    <property type="nucleotide sequence ID" value="NZ_WURB01000016.1"/>
</dbReference>
<reference evidence="2 3" key="2">
    <citation type="submission" date="2020-01" db="EMBL/GenBank/DDBJ databases">
        <title>Microvirga sp. nov., an arsenate reduction bacterium isolated from Tibet hotspring sediments.</title>
        <authorList>
            <person name="Xian W.-D."/>
            <person name="Li W.-J."/>
        </authorList>
    </citation>
    <scope>NUCLEOTIDE SEQUENCE [LARGE SCALE GENOMIC DNA]</scope>
    <source>
        <strain evidence="2 3">KCTC 23863</strain>
    </source>
</reference>
<evidence type="ECO:0000259" key="1">
    <source>
        <dbReference type="Pfam" id="PF13304"/>
    </source>
</evidence>
<dbReference type="GO" id="GO:0016887">
    <property type="term" value="F:ATP hydrolysis activity"/>
    <property type="evidence" value="ECO:0007669"/>
    <property type="project" value="InterPro"/>
</dbReference>
<dbReference type="GO" id="GO:0000731">
    <property type="term" value="P:DNA synthesis involved in DNA repair"/>
    <property type="evidence" value="ECO:0007669"/>
    <property type="project" value="TreeGrafter"/>
</dbReference>
<dbReference type="GO" id="GO:0006302">
    <property type="term" value="P:double-strand break repair"/>
    <property type="evidence" value="ECO:0007669"/>
    <property type="project" value="TreeGrafter"/>
</dbReference>
<accession>A0A7X3MUF1</accession>
<dbReference type="InterPro" id="IPR027417">
    <property type="entry name" value="P-loop_NTPase"/>
</dbReference>
<dbReference type="PANTHER" id="PTHR32182">
    <property type="entry name" value="DNA REPLICATION AND REPAIR PROTEIN RECF"/>
    <property type="match status" value="1"/>
</dbReference>
<keyword evidence="3" id="KW-1185">Reference proteome</keyword>